<dbReference type="Pfam" id="PF00126">
    <property type="entry name" value="HTH_1"/>
    <property type="match status" value="1"/>
</dbReference>
<feature type="domain" description="HTH lysR-type" evidence="5">
    <location>
        <begin position="6"/>
        <end position="63"/>
    </location>
</feature>
<keyword evidence="2" id="KW-0805">Transcription regulation</keyword>
<dbReference type="Proteomes" id="UP000268094">
    <property type="component" value="Unassembled WGS sequence"/>
</dbReference>
<dbReference type="EMBL" id="RAVZ01000276">
    <property type="protein sequence ID" value="RKG77834.1"/>
    <property type="molecule type" value="Genomic_DNA"/>
</dbReference>
<dbReference type="GO" id="GO:0006351">
    <property type="term" value="P:DNA-templated transcription"/>
    <property type="evidence" value="ECO:0007669"/>
    <property type="project" value="TreeGrafter"/>
</dbReference>
<dbReference type="SUPFAM" id="SSF46785">
    <property type="entry name" value="Winged helix' DNA-binding domain"/>
    <property type="match status" value="1"/>
</dbReference>
<sequence length="312" mass="34462">MENKLPAWDDLRVLLEVHRRGSFLAAGHHLGMSTSTVARRIGAIEKDLGCSLVHRTSQGAWLEREALELVGLAEGFEQSLAARRRDRGGGSPYAGVVRVSLPDGFMPAAAEAAARFRRLHPETLIEAVSESRFVDLASREADIGIRGGRSSSPALIDKPLGEIVTGLYASEDYLSRCLPSGFLGARDYGPQDFLIEDGVPHRQSPTQWLLQRGAVRFPFRSNSMEARLEAAKRGMGLVFLAVGAGKDHPRLVRVGLETPFPTFRFYLSMHKELRRTPRIRGVAASIEEVFAEYMAAQAESEALFRPKRIKAR</sequence>
<dbReference type="Pfam" id="PF03466">
    <property type="entry name" value="LysR_substrate"/>
    <property type="match status" value="1"/>
</dbReference>
<keyword evidence="3" id="KW-0238">DNA-binding</keyword>
<dbReference type="Gene3D" id="3.40.190.290">
    <property type="match status" value="1"/>
</dbReference>
<dbReference type="InterPro" id="IPR005119">
    <property type="entry name" value="LysR_subst-bd"/>
</dbReference>
<gene>
    <name evidence="6" type="ORF">D7V88_30540</name>
</gene>
<dbReference type="InterPro" id="IPR058163">
    <property type="entry name" value="LysR-type_TF_proteobact-type"/>
</dbReference>
<reference evidence="7" key="1">
    <citation type="submission" date="2018-09" db="EMBL/GenBank/DDBJ databases">
        <authorList>
            <person name="Livingstone P.G."/>
            <person name="Whitworth D.E."/>
        </authorList>
    </citation>
    <scope>NUCLEOTIDE SEQUENCE [LARGE SCALE GENOMIC DNA]</scope>
    <source>
        <strain evidence="7">CA054A</strain>
    </source>
</reference>
<dbReference type="InterPro" id="IPR036390">
    <property type="entry name" value="WH_DNA-bd_sf"/>
</dbReference>
<comment type="caution">
    <text evidence="6">The sequence shown here is derived from an EMBL/GenBank/DDBJ whole genome shotgun (WGS) entry which is preliminary data.</text>
</comment>
<dbReference type="GO" id="GO:0003700">
    <property type="term" value="F:DNA-binding transcription factor activity"/>
    <property type="evidence" value="ECO:0007669"/>
    <property type="project" value="InterPro"/>
</dbReference>
<dbReference type="AlphaFoldDB" id="A0A3A8IDB2"/>
<dbReference type="Gene3D" id="1.10.10.10">
    <property type="entry name" value="Winged helix-like DNA-binding domain superfamily/Winged helix DNA-binding domain"/>
    <property type="match status" value="1"/>
</dbReference>
<protein>
    <submittedName>
        <fullName evidence="6">LysR family transcriptional regulator</fullName>
    </submittedName>
</protein>
<dbReference type="SUPFAM" id="SSF53850">
    <property type="entry name" value="Periplasmic binding protein-like II"/>
    <property type="match status" value="1"/>
</dbReference>
<dbReference type="InterPro" id="IPR036388">
    <property type="entry name" value="WH-like_DNA-bd_sf"/>
</dbReference>
<dbReference type="PANTHER" id="PTHR30537:SF3">
    <property type="entry name" value="TRANSCRIPTIONAL REGULATORY PROTEIN"/>
    <property type="match status" value="1"/>
</dbReference>
<evidence type="ECO:0000256" key="3">
    <source>
        <dbReference type="ARBA" id="ARBA00023125"/>
    </source>
</evidence>
<evidence type="ECO:0000256" key="2">
    <source>
        <dbReference type="ARBA" id="ARBA00023015"/>
    </source>
</evidence>
<evidence type="ECO:0000256" key="1">
    <source>
        <dbReference type="ARBA" id="ARBA00009437"/>
    </source>
</evidence>
<comment type="similarity">
    <text evidence="1">Belongs to the LysR transcriptional regulatory family.</text>
</comment>
<dbReference type="RefSeq" id="WP_120544144.1">
    <property type="nucleotide sequence ID" value="NZ_RAVZ01000276.1"/>
</dbReference>
<proteinExistence type="inferred from homology"/>
<dbReference type="PANTHER" id="PTHR30537">
    <property type="entry name" value="HTH-TYPE TRANSCRIPTIONAL REGULATOR"/>
    <property type="match status" value="1"/>
</dbReference>
<dbReference type="PROSITE" id="PS50931">
    <property type="entry name" value="HTH_LYSR"/>
    <property type="match status" value="1"/>
</dbReference>
<name>A0A3A8IDB2_9BACT</name>
<evidence type="ECO:0000256" key="4">
    <source>
        <dbReference type="ARBA" id="ARBA00023163"/>
    </source>
</evidence>
<organism evidence="6 7">
    <name type="scientific">Corallococcus terminator</name>
    <dbReference type="NCBI Taxonomy" id="2316733"/>
    <lineage>
        <taxon>Bacteria</taxon>
        <taxon>Pseudomonadati</taxon>
        <taxon>Myxococcota</taxon>
        <taxon>Myxococcia</taxon>
        <taxon>Myxococcales</taxon>
        <taxon>Cystobacterineae</taxon>
        <taxon>Myxococcaceae</taxon>
        <taxon>Corallococcus</taxon>
    </lineage>
</organism>
<dbReference type="OrthoDB" id="5338251at2"/>
<evidence type="ECO:0000313" key="6">
    <source>
        <dbReference type="EMBL" id="RKG77834.1"/>
    </source>
</evidence>
<dbReference type="GO" id="GO:0043565">
    <property type="term" value="F:sequence-specific DNA binding"/>
    <property type="evidence" value="ECO:0007669"/>
    <property type="project" value="TreeGrafter"/>
</dbReference>
<dbReference type="InterPro" id="IPR000847">
    <property type="entry name" value="LysR_HTH_N"/>
</dbReference>
<keyword evidence="7" id="KW-1185">Reference proteome</keyword>
<evidence type="ECO:0000259" key="5">
    <source>
        <dbReference type="PROSITE" id="PS50931"/>
    </source>
</evidence>
<evidence type="ECO:0000313" key="7">
    <source>
        <dbReference type="Proteomes" id="UP000268094"/>
    </source>
</evidence>
<keyword evidence="4" id="KW-0804">Transcription</keyword>
<accession>A0A3A8IDB2</accession>